<evidence type="ECO:0008006" key="4">
    <source>
        <dbReference type="Google" id="ProtNLM"/>
    </source>
</evidence>
<reference evidence="2" key="2">
    <citation type="submission" date="2022-05" db="EMBL/GenBank/DDBJ databases">
        <authorList>
            <person name="Kim J.-S."/>
            <person name="Lee K."/>
            <person name="Suh M."/>
            <person name="Eom M."/>
            <person name="Kim J.-S."/>
            <person name="Kim D.-S."/>
            <person name="Ko S.-H."/>
            <person name="Shin Y."/>
            <person name="Lee J.-S."/>
        </authorList>
    </citation>
    <scope>NUCLEOTIDE SEQUENCE</scope>
    <source>
        <strain evidence="2">N237</strain>
    </source>
</reference>
<feature type="region of interest" description="Disordered" evidence="1">
    <location>
        <begin position="126"/>
        <end position="157"/>
    </location>
</feature>
<feature type="region of interest" description="Disordered" evidence="1">
    <location>
        <begin position="200"/>
        <end position="221"/>
    </location>
</feature>
<reference evidence="2" key="1">
    <citation type="journal article" date="2018" name="Int. J. Syst. Evol. Microbiol.">
        <title>Jatrophihabitans telluris sp. nov., isolated from sediment soil of lava forest wetlands and the emended description of the genus Jatrophihabitans.</title>
        <authorList>
            <person name="Lee K.C."/>
            <person name="Suh M.K."/>
            <person name="Eom M.K."/>
            <person name="Kim K.K."/>
            <person name="Kim J.S."/>
            <person name="Kim D.S."/>
            <person name="Ko S.H."/>
            <person name="Shin Y.K."/>
            <person name="Lee J.S."/>
        </authorList>
    </citation>
    <scope>NUCLEOTIDE SEQUENCE</scope>
    <source>
        <strain evidence="2">N237</strain>
    </source>
</reference>
<evidence type="ECO:0000313" key="2">
    <source>
        <dbReference type="EMBL" id="UQX87095.1"/>
    </source>
</evidence>
<protein>
    <recommendedName>
        <fullName evidence="4">Carbonic anhydrase</fullName>
    </recommendedName>
</protein>
<dbReference type="SUPFAM" id="SSF53056">
    <property type="entry name" value="beta-carbonic anhydrase, cab"/>
    <property type="match status" value="1"/>
</dbReference>
<evidence type="ECO:0000256" key="1">
    <source>
        <dbReference type="SAM" id="MobiDB-lite"/>
    </source>
</evidence>
<dbReference type="Proteomes" id="UP001056336">
    <property type="component" value="Chromosome"/>
</dbReference>
<dbReference type="Gene3D" id="3.40.1050.10">
    <property type="entry name" value="Carbonic anhydrase"/>
    <property type="match status" value="1"/>
</dbReference>
<dbReference type="RefSeq" id="WP_249769540.1">
    <property type="nucleotide sequence ID" value="NZ_CP097332.1"/>
</dbReference>
<accession>A0ABY4QTU8</accession>
<sequence length="221" mass="24630">MSDLDALLQRNKHFATTPAWKQADFRPRHAVFAISCLDPRVDPFALLELSMGNAIVVRHLGGRVTQAALDDMAYIGYLQRKLIPGGPTFEVTIVHHNQCGSSFLADPEVRAGYMELMESDDETALIQRGGGRPGRDRAQRRREGAGLREVAPHDHPARSYLRRNDRSAVHRRTGVAHAGRGDGELTADWFCHRPGSAWNRRHARAKPRSTNAGGNNVYAHR</sequence>
<organism evidence="2 3">
    <name type="scientific">Jatrophihabitans telluris</name>
    <dbReference type="NCBI Taxonomy" id="2038343"/>
    <lineage>
        <taxon>Bacteria</taxon>
        <taxon>Bacillati</taxon>
        <taxon>Actinomycetota</taxon>
        <taxon>Actinomycetes</taxon>
        <taxon>Jatrophihabitantales</taxon>
        <taxon>Jatrophihabitantaceae</taxon>
        <taxon>Jatrophihabitans</taxon>
    </lineage>
</organism>
<keyword evidence="3" id="KW-1185">Reference proteome</keyword>
<gene>
    <name evidence="2" type="ORF">M6D93_12360</name>
</gene>
<proteinExistence type="predicted"/>
<evidence type="ECO:0000313" key="3">
    <source>
        <dbReference type="Proteomes" id="UP001056336"/>
    </source>
</evidence>
<name>A0ABY4QTU8_9ACTN</name>
<dbReference type="EMBL" id="CP097332">
    <property type="protein sequence ID" value="UQX87095.1"/>
    <property type="molecule type" value="Genomic_DNA"/>
</dbReference>
<dbReference type="InterPro" id="IPR036874">
    <property type="entry name" value="Carbonic_anhydrase_sf"/>
</dbReference>
<feature type="compositionally biased region" description="Basic and acidic residues" evidence="1">
    <location>
        <begin position="133"/>
        <end position="157"/>
    </location>
</feature>